<dbReference type="GO" id="GO:0005524">
    <property type="term" value="F:ATP binding"/>
    <property type="evidence" value="ECO:0007669"/>
    <property type="project" value="UniProtKB-KW"/>
</dbReference>
<evidence type="ECO:0000313" key="12">
    <source>
        <dbReference type="Proteomes" id="UP001176960"/>
    </source>
</evidence>
<comment type="caution">
    <text evidence="11">The sequence shown here is derived from an EMBL/GenBank/DDBJ whole genome shotgun (WGS) entry which is preliminary data.</text>
</comment>
<dbReference type="PANTHER" id="PTHR33540:SF2">
    <property type="entry name" value="TRNA THREONYLCARBAMOYLADENOSINE BIOSYNTHESIS PROTEIN TSAE"/>
    <property type="match status" value="1"/>
</dbReference>
<dbReference type="GO" id="GO:0046872">
    <property type="term" value="F:metal ion binding"/>
    <property type="evidence" value="ECO:0007669"/>
    <property type="project" value="UniProtKB-KW"/>
</dbReference>
<keyword evidence="4" id="KW-0963">Cytoplasm</keyword>
<keyword evidence="7" id="KW-0547">Nucleotide-binding</keyword>
<dbReference type="SUPFAM" id="SSF52540">
    <property type="entry name" value="P-loop containing nucleoside triphosphate hydrolases"/>
    <property type="match status" value="1"/>
</dbReference>
<keyword evidence="12" id="KW-1185">Reference proteome</keyword>
<accession>A0AA35VAX3</accession>
<evidence type="ECO:0000256" key="5">
    <source>
        <dbReference type="ARBA" id="ARBA00022694"/>
    </source>
</evidence>
<evidence type="ECO:0000256" key="9">
    <source>
        <dbReference type="ARBA" id="ARBA00022842"/>
    </source>
</evidence>
<dbReference type="RefSeq" id="WP_289841775.1">
    <property type="nucleotide sequence ID" value="NZ_CATKSH010000009.1"/>
</dbReference>
<keyword evidence="8" id="KW-0067">ATP-binding</keyword>
<keyword evidence="5" id="KW-0819">tRNA processing</keyword>
<evidence type="ECO:0000256" key="4">
    <source>
        <dbReference type="ARBA" id="ARBA00022490"/>
    </source>
</evidence>
<evidence type="ECO:0000313" key="11">
    <source>
        <dbReference type="EMBL" id="CAI9120943.1"/>
    </source>
</evidence>
<dbReference type="GO" id="GO:0002949">
    <property type="term" value="P:tRNA threonylcarbamoyladenosine modification"/>
    <property type="evidence" value="ECO:0007669"/>
    <property type="project" value="InterPro"/>
</dbReference>
<evidence type="ECO:0000256" key="8">
    <source>
        <dbReference type="ARBA" id="ARBA00022840"/>
    </source>
</evidence>
<dbReference type="GO" id="GO:0005737">
    <property type="term" value="C:cytoplasm"/>
    <property type="evidence" value="ECO:0007669"/>
    <property type="project" value="UniProtKB-SubCell"/>
</dbReference>
<comment type="similarity">
    <text evidence="2">Belongs to the TsaE family.</text>
</comment>
<gene>
    <name evidence="11" type="primary">tsaE</name>
    <name evidence="11" type="ORF">LMG32879_001784</name>
</gene>
<evidence type="ECO:0000256" key="10">
    <source>
        <dbReference type="ARBA" id="ARBA00032441"/>
    </source>
</evidence>
<protein>
    <recommendedName>
        <fullName evidence="3">tRNA threonylcarbamoyladenosine biosynthesis protein TsaE</fullName>
    </recommendedName>
    <alternativeName>
        <fullName evidence="10">t(6)A37 threonylcarbamoyladenosine biosynthesis protein TsaE</fullName>
    </alternativeName>
</protein>
<dbReference type="AlphaFoldDB" id="A0AA35VAX3"/>
<proteinExistence type="inferred from homology"/>
<reference evidence="11" key="1">
    <citation type="submission" date="2023-03" db="EMBL/GenBank/DDBJ databases">
        <authorList>
            <person name="Cleenwerck I."/>
        </authorList>
    </citation>
    <scope>NUCLEOTIDE SEQUENCE</scope>
    <source>
        <strain evidence="11">LMG 32879</strain>
    </source>
</reference>
<dbReference type="PANTHER" id="PTHR33540">
    <property type="entry name" value="TRNA THREONYLCARBAMOYLADENOSINE BIOSYNTHESIS PROTEIN TSAE"/>
    <property type="match status" value="1"/>
</dbReference>
<dbReference type="EMBL" id="CATKSH010000009">
    <property type="protein sequence ID" value="CAI9120943.1"/>
    <property type="molecule type" value="Genomic_DNA"/>
</dbReference>
<dbReference type="InterPro" id="IPR003442">
    <property type="entry name" value="T6A_TsaE"/>
</dbReference>
<keyword evidence="6" id="KW-0479">Metal-binding</keyword>
<evidence type="ECO:0000256" key="6">
    <source>
        <dbReference type="ARBA" id="ARBA00022723"/>
    </source>
</evidence>
<name>A0AA35VAX3_9PROT</name>
<evidence type="ECO:0000256" key="1">
    <source>
        <dbReference type="ARBA" id="ARBA00004496"/>
    </source>
</evidence>
<comment type="subcellular location">
    <subcellularLocation>
        <location evidence="1">Cytoplasm</location>
    </subcellularLocation>
</comment>
<organism evidence="11 12">
    <name type="scientific">Brytella acorum</name>
    <dbReference type="NCBI Taxonomy" id="2959299"/>
    <lineage>
        <taxon>Bacteria</taxon>
        <taxon>Pseudomonadati</taxon>
        <taxon>Pseudomonadota</taxon>
        <taxon>Alphaproteobacteria</taxon>
        <taxon>Acetobacterales</taxon>
        <taxon>Acetobacteraceae</taxon>
        <taxon>Brytella</taxon>
    </lineage>
</organism>
<dbReference type="NCBIfam" id="TIGR00150">
    <property type="entry name" value="T6A_YjeE"/>
    <property type="match status" value="1"/>
</dbReference>
<dbReference type="Gene3D" id="3.40.50.300">
    <property type="entry name" value="P-loop containing nucleotide triphosphate hydrolases"/>
    <property type="match status" value="1"/>
</dbReference>
<dbReference type="InterPro" id="IPR027417">
    <property type="entry name" value="P-loop_NTPase"/>
</dbReference>
<keyword evidence="9" id="KW-0460">Magnesium</keyword>
<dbReference type="Pfam" id="PF02367">
    <property type="entry name" value="TsaE"/>
    <property type="match status" value="1"/>
</dbReference>
<dbReference type="Proteomes" id="UP001176960">
    <property type="component" value="Unassembled WGS sequence"/>
</dbReference>
<evidence type="ECO:0000256" key="7">
    <source>
        <dbReference type="ARBA" id="ARBA00022741"/>
    </source>
</evidence>
<evidence type="ECO:0000256" key="3">
    <source>
        <dbReference type="ARBA" id="ARBA00019010"/>
    </source>
</evidence>
<evidence type="ECO:0000256" key="2">
    <source>
        <dbReference type="ARBA" id="ARBA00007599"/>
    </source>
</evidence>
<sequence>MRILRRREPRPTLAPMSAREVLLASQSQTEDLARRIAGMAGPGDAIALSGDLGAGKSVFARAFLRALAEDPTLEVPSPTFSLVQIYDTPRGEVAHFDLWRLDGPESLHELGWDALHNGIMLVEWPERAGDEMPPDALRLTLGEGPHDDARIARIEGWDERL</sequence>